<protein>
    <submittedName>
        <fullName evidence="7">PAP2 superfamily protein</fullName>
    </submittedName>
</protein>
<evidence type="ECO:0000259" key="6">
    <source>
        <dbReference type="Pfam" id="PF14378"/>
    </source>
</evidence>
<evidence type="ECO:0000313" key="7">
    <source>
        <dbReference type="EMBL" id="PRZ43750.1"/>
    </source>
</evidence>
<dbReference type="AlphaFoldDB" id="A0A2T1A572"/>
<comment type="subcellular location">
    <subcellularLocation>
        <location evidence="1">Membrane</location>
        <topology evidence="1">Multi-pass membrane protein</topology>
    </subcellularLocation>
</comment>
<dbReference type="InterPro" id="IPR026841">
    <property type="entry name" value="Aur1/Ipt1"/>
</dbReference>
<feature type="transmembrane region" description="Helical" evidence="5">
    <location>
        <begin position="150"/>
        <end position="168"/>
    </location>
</feature>
<feature type="transmembrane region" description="Helical" evidence="5">
    <location>
        <begin position="51"/>
        <end position="69"/>
    </location>
</feature>
<evidence type="ECO:0000256" key="5">
    <source>
        <dbReference type="SAM" id="Phobius"/>
    </source>
</evidence>
<dbReference type="Pfam" id="PF14378">
    <property type="entry name" value="PAP2_3"/>
    <property type="match status" value="1"/>
</dbReference>
<evidence type="ECO:0000313" key="8">
    <source>
        <dbReference type="Proteomes" id="UP000237752"/>
    </source>
</evidence>
<dbReference type="PANTHER" id="PTHR31310">
    <property type="match status" value="1"/>
</dbReference>
<feature type="transmembrane region" description="Helical" evidence="5">
    <location>
        <begin position="30"/>
        <end position="46"/>
    </location>
</feature>
<feature type="transmembrane region" description="Helical" evidence="5">
    <location>
        <begin position="215"/>
        <end position="235"/>
    </location>
</feature>
<keyword evidence="2 5" id="KW-0812">Transmembrane</keyword>
<evidence type="ECO:0000256" key="2">
    <source>
        <dbReference type="ARBA" id="ARBA00022692"/>
    </source>
</evidence>
<evidence type="ECO:0000256" key="3">
    <source>
        <dbReference type="ARBA" id="ARBA00022989"/>
    </source>
</evidence>
<sequence length="313" mass="35120">MRHTRYGLLLAYAFVLVVSIIVYGVPLDRLGITLWVLSGLTVYSFGRGFRYFLRILLDWIPFTAVLFLYDYTRGLADTLGMPTHVTEPIAADRLMFGGVPTEWLQAHFYTPGYAHWYDVLVTLVYLSHFFTTPLIAIVLWIRNRDRFRSWIAVVLAMALAGLATYILYPMAPPWYAGEAGLLHNVHRISGLGWNYLGLTVARHVLDTGQTLANDVAAMPSLHTGFAALAVGFFMIRAPWWRRVLLCLYPLAMGLALVYSGEHYVIDVLAGIAYAVAIITVWQAYVRVRARSCAGRAHLNVNETVGIENTAPVH</sequence>
<name>A0A2T1A572_9ACTN</name>
<accession>A0A2T1A572</accession>
<feature type="transmembrane region" description="Helical" evidence="5">
    <location>
        <begin position="119"/>
        <end position="141"/>
    </location>
</feature>
<proteinExistence type="predicted"/>
<dbReference type="InterPro" id="IPR052185">
    <property type="entry name" value="IPC_Synthase-Related"/>
</dbReference>
<dbReference type="Gene3D" id="1.20.144.10">
    <property type="entry name" value="Phosphatidic acid phosphatase type 2/haloperoxidase"/>
    <property type="match status" value="1"/>
</dbReference>
<dbReference type="PANTHER" id="PTHR31310:SF7">
    <property type="entry name" value="PA-PHOSPHATASE RELATED-FAMILY PROTEIN DDB_G0268928"/>
    <property type="match status" value="1"/>
</dbReference>
<dbReference type="InterPro" id="IPR036938">
    <property type="entry name" value="PAP2/HPO_sf"/>
</dbReference>
<dbReference type="Proteomes" id="UP000237752">
    <property type="component" value="Unassembled WGS sequence"/>
</dbReference>
<dbReference type="SUPFAM" id="SSF48317">
    <property type="entry name" value="Acid phosphatase/Vanadium-dependent haloperoxidase"/>
    <property type="match status" value="1"/>
</dbReference>
<keyword evidence="8" id="KW-1185">Reference proteome</keyword>
<feature type="transmembrane region" description="Helical" evidence="5">
    <location>
        <begin position="264"/>
        <end position="285"/>
    </location>
</feature>
<evidence type="ECO:0000256" key="1">
    <source>
        <dbReference type="ARBA" id="ARBA00004141"/>
    </source>
</evidence>
<feature type="transmembrane region" description="Helical" evidence="5">
    <location>
        <begin position="242"/>
        <end position="258"/>
    </location>
</feature>
<dbReference type="RefSeq" id="WP_170110960.1">
    <property type="nucleotide sequence ID" value="NZ_PVUE01000002.1"/>
</dbReference>
<feature type="domain" description="Inositolphosphotransferase Aur1/Ipt1" evidence="6">
    <location>
        <begin position="115"/>
        <end position="279"/>
    </location>
</feature>
<dbReference type="GO" id="GO:0016020">
    <property type="term" value="C:membrane"/>
    <property type="evidence" value="ECO:0007669"/>
    <property type="project" value="UniProtKB-SubCell"/>
</dbReference>
<reference evidence="7 8" key="1">
    <citation type="submission" date="2018-03" db="EMBL/GenBank/DDBJ databases">
        <title>Genomic Encyclopedia of Archaeal and Bacterial Type Strains, Phase II (KMG-II): from individual species to whole genera.</title>
        <authorList>
            <person name="Goeker M."/>
        </authorList>
    </citation>
    <scope>NUCLEOTIDE SEQUENCE [LARGE SCALE GENOMIC DNA]</scope>
    <source>
        <strain evidence="7 8">DSM 100065</strain>
    </source>
</reference>
<feature type="transmembrane region" description="Helical" evidence="5">
    <location>
        <begin position="7"/>
        <end position="24"/>
    </location>
</feature>
<keyword evidence="4 5" id="KW-0472">Membrane</keyword>
<organism evidence="7 8">
    <name type="scientific">Antricoccus suffuscus</name>
    <dbReference type="NCBI Taxonomy" id="1629062"/>
    <lineage>
        <taxon>Bacteria</taxon>
        <taxon>Bacillati</taxon>
        <taxon>Actinomycetota</taxon>
        <taxon>Actinomycetes</taxon>
        <taxon>Geodermatophilales</taxon>
        <taxon>Antricoccaceae</taxon>
        <taxon>Antricoccus</taxon>
    </lineage>
</organism>
<dbReference type="EMBL" id="PVUE01000002">
    <property type="protein sequence ID" value="PRZ43750.1"/>
    <property type="molecule type" value="Genomic_DNA"/>
</dbReference>
<keyword evidence="3 5" id="KW-1133">Transmembrane helix</keyword>
<dbReference type="CDD" id="cd03386">
    <property type="entry name" value="PAP2_Aur1_like"/>
    <property type="match status" value="1"/>
</dbReference>
<evidence type="ECO:0000256" key="4">
    <source>
        <dbReference type="ARBA" id="ARBA00023136"/>
    </source>
</evidence>
<gene>
    <name evidence="7" type="ORF">CLV47_102441</name>
</gene>
<comment type="caution">
    <text evidence="7">The sequence shown here is derived from an EMBL/GenBank/DDBJ whole genome shotgun (WGS) entry which is preliminary data.</text>
</comment>